<dbReference type="OrthoDB" id="2153176at2759"/>
<dbReference type="FunFam" id="3.30.450.190:FF:000003">
    <property type="entry name" value="Small monomeric GTPase (Gtr1)"/>
    <property type="match status" value="1"/>
</dbReference>
<dbReference type="CDD" id="cd11384">
    <property type="entry name" value="RagA_like"/>
    <property type="match status" value="1"/>
</dbReference>
<dbReference type="Proteomes" id="UP000662466">
    <property type="component" value="Unassembled WGS sequence"/>
</dbReference>
<protein>
    <recommendedName>
        <fullName evidence="9">GTP-binding protein</fullName>
    </recommendedName>
</protein>
<dbReference type="AlphaFoldDB" id="A0A8H6UTZ4"/>
<dbReference type="Pfam" id="PF04670">
    <property type="entry name" value="Gtr1_RagA"/>
    <property type="match status" value="1"/>
</dbReference>
<name>A0A8H6UTZ4_9EURO</name>
<dbReference type="PANTHER" id="PTHR31687:SF3">
    <property type="entry name" value="PROTEIN URG3"/>
    <property type="match status" value="1"/>
</dbReference>
<evidence type="ECO:0000256" key="1">
    <source>
        <dbReference type="ARBA" id="ARBA00007756"/>
    </source>
</evidence>
<dbReference type="InterPro" id="IPR012469">
    <property type="entry name" value="DUF1688"/>
</dbReference>
<feature type="region of interest" description="Disordered" evidence="4">
    <location>
        <begin position="1"/>
        <end position="57"/>
    </location>
</feature>
<evidence type="ECO:0000256" key="4">
    <source>
        <dbReference type="SAM" id="MobiDB-lite"/>
    </source>
</evidence>
<dbReference type="Gene3D" id="3.30.450.190">
    <property type="match status" value="1"/>
</dbReference>
<dbReference type="Gene3D" id="3.40.50.300">
    <property type="entry name" value="P-loop containing nucleotide triphosphate hydrolases"/>
    <property type="match status" value="1"/>
</dbReference>
<proteinExistence type="inferred from homology"/>
<evidence type="ECO:0008006" key="9">
    <source>
        <dbReference type="Google" id="ProtNLM"/>
    </source>
</evidence>
<sequence length="868" mass="96293">MGLFKRKDSKNSIQSDKDEQDSFATVNSARTSNASLRSPGYKGGGLPASIPELPISRPPDPALDPAAYLRSIHAVRERSRIIFDKAKKNKLTHFDVDMSKFKATASYIVSIIKRDYAPDYASIPPHGRWQHFDVGGRPRVNQLLQSWPSTIDAQERTRRLIDLFVVSVLLDAGAGTKWSYKSKESGKVYSRSEGLAVATLEMFKSGLFSSDPTEPCQVDGAGLKKITVEVLARGMQHSEHNQLAGLEGRAGLLMRLSEALNNQEFFGVDARPGNMLDYLLSHPSTLASSVPIVPITTLWTVLMDGFASIWPPSRTQVDGVSIGDAWVCSSMPNSPPAQPWESIVPFHKLTQWLCYSIMVPMAKLLNIHIAGSDLLTGLPEYRNGGLLIDMGLLALKDADLQRGIAAYRQNAQIKGQPNVEVVPLFSADDDVVVEWRAVTVGFLDDLLMEVNNQLGLRGEEQLTLAQMLEAGSWKGGREIAEVSRPNTKEPPIMILSDGTRRRFPFLKQLDTRKLRGTGVNAAQRRGTVQESRMDQRKKKRKVLLMGKSGSGKSSMRSIIFSNYVAKDVRRLGATIDVEHSHVKFMGNLTLNLWDCGGQDAFMETYLASQRGNIFSDVAVLIYVFDIESREVERDLDTYNAIIGALKEYSPNAHVFCLVHKMDLIQAEHRQRIYEERSALIRSRSEQFAIDTFGSSIWDQSLYKAWAGIVHKLIPNLTVIERFLTAFAKRIDAEEVILFERSTFLTVTSVSSEIGDMNPIYDRHERLSNIMKAFKHCAARNTHTTPATAGFLVMHTKTPQFNVFLGRFTDNTYIFMVVPPGEAAYNCAVLNTMLAREGFSKAAAAGYGDGFPLPSSESPGAKMANGVTA</sequence>
<dbReference type="InterPro" id="IPR006762">
    <property type="entry name" value="Gtr1_RagA"/>
</dbReference>
<evidence type="ECO:0000313" key="8">
    <source>
        <dbReference type="Proteomes" id="UP000662466"/>
    </source>
</evidence>
<accession>A0A8H6UTZ4</accession>
<keyword evidence="2" id="KW-0547">Nucleotide-binding</keyword>
<organism evidence="6 8">
    <name type="scientific">Aspergillus hiratsukae</name>
    <dbReference type="NCBI Taxonomy" id="1194566"/>
    <lineage>
        <taxon>Eukaryota</taxon>
        <taxon>Fungi</taxon>
        <taxon>Dikarya</taxon>
        <taxon>Ascomycota</taxon>
        <taxon>Pezizomycotina</taxon>
        <taxon>Eurotiomycetes</taxon>
        <taxon>Eurotiomycetidae</taxon>
        <taxon>Eurotiales</taxon>
        <taxon>Aspergillaceae</taxon>
        <taxon>Aspergillus</taxon>
        <taxon>Aspergillus subgen. Fumigati</taxon>
    </lineage>
</organism>
<evidence type="ECO:0000256" key="3">
    <source>
        <dbReference type="ARBA" id="ARBA00023134"/>
    </source>
</evidence>
<reference evidence="6" key="1">
    <citation type="submission" date="2020-06" db="EMBL/GenBank/DDBJ databases">
        <title>Draft genome sequences of strains closely related to Aspergillus parafelis and Aspergillus hiratsukae.</title>
        <authorList>
            <person name="Dos Santos R.A.C."/>
            <person name="Rivero-Menendez O."/>
            <person name="Steenwyk J.L."/>
            <person name="Mead M.E."/>
            <person name="Goldman G.H."/>
            <person name="Alastruey-Izquierdo A."/>
            <person name="Rokas A."/>
        </authorList>
    </citation>
    <scope>NUCLEOTIDE SEQUENCE</scope>
    <source>
        <strain evidence="5">CNM-CM5793</strain>
        <strain evidence="6">CNM-CM6106</strain>
    </source>
</reference>
<evidence type="ECO:0000313" key="5">
    <source>
        <dbReference type="EMBL" id="KAF7123007.1"/>
    </source>
</evidence>
<dbReference type="SUPFAM" id="SSF52540">
    <property type="entry name" value="P-loop containing nucleoside triphosphate hydrolases"/>
    <property type="match status" value="1"/>
</dbReference>
<dbReference type="InterPro" id="IPR039397">
    <property type="entry name" value="RagA/B"/>
</dbReference>
<dbReference type="InterPro" id="IPR027417">
    <property type="entry name" value="P-loop_NTPase"/>
</dbReference>
<dbReference type="GO" id="GO:0005525">
    <property type="term" value="F:GTP binding"/>
    <property type="evidence" value="ECO:0007669"/>
    <property type="project" value="UniProtKB-KW"/>
</dbReference>
<keyword evidence="7" id="KW-1185">Reference proteome</keyword>
<dbReference type="EMBL" id="JACBAD010001998">
    <property type="protein sequence ID" value="KAF7123007.1"/>
    <property type="molecule type" value="Genomic_DNA"/>
</dbReference>
<dbReference type="Pfam" id="PF07958">
    <property type="entry name" value="DUF1688"/>
    <property type="match status" value="1"/>
</dbReference>
<feature type="compositionally biased region" description="Basic and acidic residues" evidence="4">
    <location>
        <begin position="1"/>
        <end position="10"/>
    </location>
</feature>
<evidence type="ECO:0000256" key="2">
    <source>
        <dbReference type="ARBA" id="ARBA00022741"/>
    </source>
</evidence>
<keyword evidence="3" id="KW-0342">GTP-binding</keyword>
<evidence type="ECO:0000313" key="6">
    <source>
        <dbReference type="EMBL" id="KAF7164174.1"/>
    </source>
</evidence>
<feature type="compositionally biased region" description="Polar residues" evidence="4">
    <location>
        <begin position="22"/>
        <end position="36"/>
    </location>
</feature>
<dbReference type="PANTHER" id="PTHR31687">
    <property type="match status" value="1"/>
</dbReference>
<comment type="similarity">
    <text evidence="1">Belongs to the GTR/RAG GTP-binding protein family.</text>
</comment>
<comment type="caution">
    <text evidence="6">The sequence shown here is derived from an EMBL/GenBank/DDBJ whole genome shotgun (WGS) entry which is preliminary data.</text>
</comment>
<dbReference type="Proteomes" id="UP000630445">
    <property type="component" value="Unassembled WGS sequence"/>
</dbReference>
<gene>
    <name evidence="5" type="ORF">CNMCM5793_001183</name>
    <name evidence="6" type="ORF">CNMCM6106_000789</name>
</gene>
<dbReference type="EMBL" id="JACBAF010002195">
    <property type="protein sequence ID" value="KAF7164174.1"/>
    <property type="molecule type" value="Genomic_DNA"/>
</dbReference>
<dbReference type="FunFam" id="3.40.50.300:FF:000488">
    <property type="entry name" value="Small monomeric GTPase (Gtr1)"/>
    <property type="match status" value="1"/>
</dbReference>
<evidence type="ECO:0000313" key="7">
    <source>
        <dbReference type="Proteomes" id="UP000630445"/>
    </source>
</evidence>